<comment type="caution">
    <text evidence="3">The sequence shown here is derived from an EMBL/GenBank/DDBJ whole genome shotgun (WGS) entry which is preliminary data.</text>
</comment>
<sequence>MYSRATSESSEGEERGWDRMRRSKEEEKNVQARNTDSILPGGPFVPHGEYTSMLHVAWVPNILGPPIKKENFSWPLGLRQIGVTDRYNRSNETYVRVQLLSLVLSIIPFPFLSILIPSESIMR</sequence>
<evidence type="ECO:0000256" key="2">
    <source>
        <dbReference type="SAM" id="Phobius"/>
    </source>
</evidence>
<evidence type="ECO:0000313" key="4">
    <source>
        <dbReference type="Proteomes" id="UP001607302"/>
    </source>
</evidence>
<keyword evidence="2" id="KW-1133">Transmembrane helix</keyword>
<dbReference type="AlphaFoldDB" id="A0ABD2A458"/>
<protein>
    <submittedName>
        <fullName evidence="3">Uncharacterized protein</fullName>
    </submittedName>
</protein>
<dbReference type="EMBL" id="JAUDFV010000155">
    <property type="protein sequence ID" value="KAL2715413.1"/>
    <property type="molecule type" value="Genomic_DNA"/>
</dbReference>
<evidence type="ECO:0000256" key="1">
    <source>
        <dbReference type="SAM" id="MobiDB-lite"/>
    </source>
</evidence>
<proteinExistence type="predicted"/>
<name>A0ABD2A458_VESSQ</name>
<dbReference type="Proteomes" id="UP001607302">
    <property type="component" value="Unassembled WGS sequence"/>
</dbReference>
<feature type="compositionally biased region" description="Basic and acidic residues" evidence="1">
    <location>
        <begin position="12"/>
        <end position="30"/>
    </location>
</feature>
<feature type="transmembrane region" description="Helical" evidence="2">
    <location>
        <begin position="97"/>
        <end position="116"/>
    </location>
</feature>
<organism evidence="3 4">
    <name type="scientific">Vespula squamosa</name>
    <name type="common">Southern yellow jacket</name>
    <name type="synonym">Wasp</name>
    <dbReference type="NCBI Taxonomy" id="30214"/>
    <lineage>
        <taxon>Eukaryota</taxon>
        <taxon>Metazoa</taxon>
        <taxon>Ecdysozoa</taxon>
        <taxon>Arthropoda</taxon>
        <taxon>Hexapoda</taxon>
        <taxon>Insecta</taxon>
        <taxon>Pterygota</taxon>
        <taxon>Neoptera</taxon>
        <taxon>Endopterygota</taxon>
        <taxon>Hymenoptera</taxon>
        <taxon>Apocrita</taxon>
        <taxon>Aculeata</taxon>
        <taxon>Vespoidea</taxon>
        <taxon>Vespidae</taxon>
        <taxon>Vespinae</taxon>
        <taxon>Vespula</taxon>
    </lineage>
</organism>
<keyword evidence="2" id="KW-0472">Membrane</keyword>
<gene>
    <name evidence="3" type="ORF">V1478_015111</name>
</gene>
<reference evidence="3 4" key="1">
    <citation type="journal article" date="2024" name="Ann. Entomol. Soc. Am.">
        <title>Genomic analyses of the southern and eastern yellowjacket wasps (Hymenoptera: Vespidae) reveal evolutionary signatures of social life.</title>
        <authorList>
            <person name="Catto M.A."/>
            <person name="Caine P.B."/>
            <person name="Orr S.E."/>
            <person name="Hunt B.G."/>
            <person name="Goodisman M.A.D."/>
        </authorList>
    </citation>
    <scope>NUCLEOTIDE SEQUENCE [LARGE SCALE GENOMIC DNA]</scope>
    <source>
        <strain evidence="3">233</strain>
        <tissue evidence="3">Head and thorax</tissue>
    </source>
</reference>
<accession>A0ABD2A458</accession>
<feature type="region of interest" description="Disordered" evidence="1">
    <location>
        <begin position="1"/>
        <end position="43"/>
    </location>
</feature>
<keyword evidence="2" id="KW-0812">Transmembrane</keyword>
<keyword evidence="4" id="KW-1185">Reference proteome</keyword>
<evidence type="ECO:0000313" key="3">
    <source>
        <dbReference type="EMBL" id="KAL2715413.1"/>
    </source>
</evidence>